<name>A0A0G3BME0_9BURK</name>
<reference evidence="2 3" key="1">
    <citation type="submission" date="2015-05" db="EMBL/GenBank/DDBJ databases">
        <authorList>
            <person name="Tang B."/>
            <person name="Yu Y."/>
        </authorList>
    </citation>
    <scope>NUCLEOTIDE SEQUENCE [LARGE SCALE GENOMIC DNA]</scope>
    <source>
        <strain evidence="2 3">DSM 7029</strain>
    </source>
</reference>
<evidence type="ECO:0000313" key="3">
    <source>
        <dbReference type="Proteomes" id="UP000035352"/>
    </source>
</evidence>
<evidence type="ECO:0000313" key="2">
    <source>
        <dbReference type="EMBL" id="AKJ28526.1"/>
    </source>
</evidence>
<organism evidence="2 3">
    <name type="scientific">Caldimonas brevitalea</name>
    <dbReference type="NCBI Taxonomy" id="413882"/>
    <lineage>
        <taxon>Bacteria</taxon>
        <taxon>Pseudomonadati</taxon>
        <taxon>Pseudomonadota</taxon>
        <taxon>Betaproteobacteria</taxon>
        <taxon>Burkholderiales</taxon>
        <taxon>Sphaerotilaceae</taxon>
        <taxon>Caldimonas</taxon>
    </lineage>
</organism>
<proteinExistence type="predicted"/>
<dbReference type="RefSeq" id="WP_047194376.1">
    <property type="nucleotide sequence ID" value="NZ_CP011371.1"/>
</dbReference>
<feature type="domain" description="Glycosyl transferase family 1" evidence="1">
    <location>
        <begin position="174"/>
        <end position="312"/>
    </location>
</feature>
<dbReference type="GO" id="GO:0016757">
    <property type="term" value="F:glycosyltransferase activity"/>
    <property type="evidence" value="ECO:0007669"/>
    <property type="project" value="InterPro"/>
</dbReference>
<sequence>MAHGKTLLIEGWRGVNHSFALVNQCQILELQKLGGVRLRHRDLPFAMPHWNAKTHSAGFSGEDSARIDSLPAPAVDERPDCIYRISSPFRADAASTVKTLTFMVTELGLSPKSFEDGSADRGTYTRDANLIVTPTNWSRDRLVDYGFAADKIRVVTHGVYAETFHPLTPAERAVNRANLGLADDETVFLNLGVATWNKGVDLVLIAFATLRRQGRRVRLILKDQRGLYGISMEQVLKDLCARHPTLFTADTLAAIQVVGVNLSQAELRLLYGVADCYVSPYRAEGFNLPVLEAIACGTPAVVTDGGATDDFCAPDVALRVASDAGTREDPRAGIVARYREPRLPALVEAMHAFATGQALTRPAFERARAALMPTMTWRRAAEELLALVD</sequence>
<keyword evidence="3" id="KW-1185">Reference proteome</keyword>
<gene>
    <name evidence="2" type="ORF">AAW51_1835</name>
</gene>
<dbReference type="SUPFAM" id="SSF53756">
    <property type="entry name" value="UDP-Glycosyltransferase/glycogen phosphorylase"/>
    <property type="match status" value="1"/>
</dbReference>
<dbReference type="KEGG" id="pbh:AAW51_1835"/>
<dbReference type="OrthoDB" id="433681at2"/>
<dbReference type="EMBL" id="CP011371">
    <property type="protein sequence ID" value="AKJ28526.1"/>
    <property type="molecule type" value="Genomic_DNA"/>
</dbReference>
<dbReference type="Pfam" id="PF00534">
    <property type="entry name" value="Glycos_transf_1"/>
    <property type="match status" value="1"/>
</dbReference>
<evidence type="ECO:0000259" key="1">
    <source>
        <dbReference type="Pfam" id="PF00534"/>
    </source>
</evidence>
<dbReference type="PANTHER" id="PTHR46656:SF3">
    <property type="entry name" value="PUTATIVE-RELATED"/>
    <property type="match status" value="1"/>
</dbReference>
<protein>
    <recommendedName>
        <fullName evidence="1">Glycosyl transferase family 1 domain-containing protein</fullName>
    </recommendedName>
</protein>
<dbReference type="Proteomes" id="UP000035352">
    <property type="component" value="Chromosome"/>
</dbReference>
<dbReference type="STRING" id="413882.AAW51_1835"/>
<dbReference type="InterPro" id="IPR001296">
    <property type="entry name" value="Glyco_trans_1"/>
</dbReference>
<dbReference type="AlphaFoldDB" id="A0A0G3BME0"/>
<dbReference type="Gene3D" id="3.40.50.2000">
    <property type="entry name" value="Glycogen Phosphorylase B"/>
    <property type="match status" value="1"/>
</dbReference>
<accession>A0A0G3BME0</accession>
<dbReference type="PANTHER" id="PTHR46656">
    <property type="entry name" value="PUTATIVE-RELATED"/>
    <property type="match status" value="1"/>
</dbReference>